<evidence type="ECO:0000313" key="15">
    <source>
        <dbReference type="Proteomes" id="UP000256601"/>
    </source>
</evidence>
<dbReference type="GO" id="GO:0030688">
    <property type="term" value="C:preribosome, small subunit precursor"/>
    <property type="evidence" value="ECO:0007669"/>
    <property type="project" value="EnsemblFungi"/>
</dbReference>
<organism evidence="12 14">
    <name type="scientific">Yarrowia lipolytica</name>
    <name type="common">Candida lipolytica</name>
    <dbReference type="NCBI Taxonomy" id="4952"/>
    <lineage>
        <taxon>Eukaryota</taxon>
        <taxon>Fungi</taxon>
        <taxon>Dikarya</taxon>
        <taxon>Ascomycota</taxon>
        <taxon>Saccharomycotina</taxon>
        <taxon>Dipodascomycetes</taxon>
        <taxon>Dipodascales</taxon>
        <taxon>Dipodascales incertae sedis</taxon>
        <taxon>Yarrowia</taxon>
    </lineage>
</organism>
<evidence type="ECO:0000256" key="2">
    <source>
        <dbReference type="ARBA" id="ARBA00022722"/>
    </source>
</evidence>
<dbReference type="GO" id="GO:0000462">
    <property type="term" value="P:maturation of SSU-rRNA from tricistronic rRNA transcript (SSU-rRNA, 5.8S rRNA, LSU-rRNA)"/>
    <property type="evidence" value="ECO:0007669"/>
    <property type="project" value="EnsemblFungi"/>
</dbReference>
<feature type="domain" description="Nin one binding (NOB1) Zn-ribbon-like" evidence="10">
    <location>
        <begin position="288"/>
        <end position="362"/>
    </location>
</feature>
<dbReference type="Pfam" id="PF17146">
    <property type="entry name" value="PIN_6"/>
    <property type="match status" value="1"/>
</dbReference>
<sequence>MSAEEVKPVTPASTASGEKQINSLVLDAGPLITQSFQTLHNMADHFYTTPSVITELKDDNSRANLLLWGDRLVIRQPKAGSVKAVSDVARSTGDYGVLSSTDIALIALGYEIDVELHGGVEHLKAVKQQPQEVTQAEDTEPVESEEDKEQEQEQEQEPEQEPEQEEPGKEEEDDGWETVTKKSRAPRKQGKKVGGSTFWGNAGLTQPAKEDKPAIPFEYDSEDDSDGGEWITPENLQESLIKDAGQVVDDDVEPEHILAATSTGDFAMQNVILKMGMVLVNATNGRQIQRIRNSMLRCHGCFHLLPYPKDGSVKHFCPKCGGNTLMRCSVTVGNDGKIQVHLKKKMNWSTRGNKYTLPKPQSKNSRHQRQPEFNDVLLREDQKEYAKAIKSDEWKRRQNEKILDHWIGGGSAENVMSPFAATGSAREATRHTGVKVGRGRYVNSNKKNRK</sequence>
<dbReference type="InterPro" id="IPR033411">
    <property type="entry name" value="Ribonuclease_PIN"/>
</dbReference>
<dbReference type="EMBL" id="KZ859030">
    <property type="protein sequence ID" value="RDW24529.1"/>
    <property type="molecule type" value="Genomic_DNA"/>
</dbReference>
<dbReference type="PANTHER" id="PTHR12814">
    <property type="entry name" value="RNA-BINDING PROTEIN NOB1"/>
    <property type="match status" value="1"/>
</dbReference>
<dbReference type="InterPro" id="IPR039907">
    <property type="entry name" value="NOB1"/>
</dbReference>
<dbReference type="InterPro" id="IPR036283">
    <property type="entry name" value="NOB1_Zf-like_sf"/>
</dbReference>
<dbReference type="SUPFAM" id="SSF144206">
    <property type="entry name" value="NOB1 zinc finger-like"/>
    <property type="match status" value="1"/>
</dbReference>
<dbReference type="InterPro" id="IPR014881">
    <property type="entry name" value="NOB1_Zn-bd"/>
</dbReference>
<feature type="region of interest" description="Disordered" evidence="9">
    <location>
        <begin position="351"/>
        <end position="370"/>
    </location>
</feature>
<dbReference type="GO" id="GO:0016787">
    <property type="term" value="F:hydrolase activity"/>
    <property type="evidence" value="ECO:0007669"/>
    <property type="project" value="UniProtKB-KW"/>
</dbReference>
<keyword evidence="3 7" id="KW-0479">Metal-binding</keyword>
<accession>A0A1D8NNM2</accession>
<dbReference type="GO" id="GO:0046872">
    <property type="term" value="F:metal ion binding"/>
    <property type="evidence" value="ECO:0007669"/>
    <property type="project" value="UniProtKB-UniRule"/>
</dbReference>
<evidence type="ECO:0000259" key="11">
    <source>
        <dbReference type="Pfam" id="PF17146"/>
    </source>
</evidence>
<dbReference type="FunFam" id="3.40.50.1010:FF:000020">
    <property type="entry name" value="20S-pre-rRNA D-site endonuclease NOB1"/>
    <property type="match status" value="1"/>
</dbReference>
<keyword evidence="5 7" id="KW-0862">Zinc</keyword>
<dbReference type="VEuPathDB" id="FungiDB:YALI1_F21315g"/>
<dbReference type="GO" id="GO:0043248">
    <property type="term" value="P:proteasome assembly"/>
    <property type="evidence" value="ECO:0007669"/>
    <property type="project" value="EnsemblFungi"/>
</dbReference>
<feature type="compositionally biased region" description="Acidic residues" evidence="9">
    <location>
        <begin position="135"/>
        <end position="176"/>
    </location>
</feature>
<feature type="binding site" evidence="8">
    <location>
        <position position="317"/>
    </location>
    <ligand>
        <name>Zn(2+)</name>
        <dbReference type="ChEBI" id="CHEBI:29105"/>
    </ligand>
</feature>
<comment type="subcellular location">
    <subcellularLocation>
        <location evidence="7">Nucleus</location>
        <location evidence="7">Nucleolus</location>
    </subcellularLocation>
</comment>
<dbReference type="PANTHER" id="PTHR12814:SF2">
    <property type="entry name" value="RNA-BINDING PROTEIN NOB1"/>
    <property type="match status" value="1"/>
</dbReference>
<protein>
    <recommendedName>
        <fullName evidence="7">20S-pre-rRNA D-site endonuclease NOB1</fullName>
    </recommendedName>
</protein>
<keyword evidence="2" id="KW-0540">Nuclease</keyword>
<feature type="binding site" evidence="8">
    <location>
        <position position="320"/>
    </location>
    <ligand>
        <name>Zn(2+)</name>
        <dbReference type="ChEBI" id="CHEBI:29105"/>
    </ligand>
</feature>
<evidence type="ECO:0000256" key="3">
    <source>
        <dbReference type="ARBA" id="ARBA00022723"/>
    </source>
</evidence>
<evidence type="ECO:0000259" key="10">
    <source>
        <dbReference type="Pfam" id="PF08772"/>
    </source>
</evidence>
<dbReference type="CDD" id="cd09876">
    <property type="entry name" value="PIN_Nob1-like"/>
    <property type="match status" value="1"/>
</dbReference>
<feature type="binding site" evidence="8">
    <location>
        <position position="298"/>
    </location>
    <ligand>
        <name>Zn(2+)</name>
        <dbReference type="ChEBI" id="CHEBI:29105"/>
    </ligand>
</feature>
<feature type="domain" description="Ribonuclease PIN" evidence="11">
    <location>
        <begin position="24"/>
        <end position="112"/>
    </location>
</feature>
<dbReference type="OrthoDB" id="446759at2759"/>
<keyword evidence="4" id="KW-0378">Hydrolase</keyword>
<comment type="similarity">
    <text evidence="1 7">Belongs to the NOB1 family.</text>
</comment>
<dbReference type="OMA" id="GYELECE"/>
<feature type="compositionally biased region" description="Basic residues" evidence="9">
    <location>
        <begin position="181"/>
        <end position="191"/>
    </location>
</feature>
<feature type="compositionally biased region" description="Polar residues" evidence="9">
    <location>
        <begin position="351"/>
        <end position="363"/>
    </location>
</feature>
<feature type="region of interest" description="Disordered" evidence="9">
    <location>
        <begin position="127"/>
        <end position="226"/>
    </location>
</feature>
<dbReference type="Gene3D" id="6.20.210.10">
    <property type="entry name" value="Nin one binding (NOB1), Zn-ribbon-like"/>
    <property type="match status" value="1"/>
</dbReference>
<evidence type="ECO:0000256" key="1">
    <source>
        <dbReference type="ARBA" id="ARBA00005858"/>
    </source>
</evidence>
<dbReference type="PIRSF" id="PIRSF037125">
    <property type="entry name" value="D-site_20S_pre-rRNA_nuclease"/>
    <property type="match status" value="1"/>
</dbReference>
<dbReference type="eggNOG" id="KOG2463">
    <property type="taxonomic scope" value="Eukaryota"/>
</dbReference>
<dbReference type="AlphaFoldDB" id="A0A1D8NNM2"/>
<dbReference type="Proteomes" id="UP000182444">
    <property type="component" value="Chromosome 1F"/>
</dbReference>
<comment type="function">
    <text evidence="7">Required for the synthesis of 40S ribosome subunits. Has a role in processing 20S pre-rRNA into the mature 18S rRNA, where it is required for cleavage at the 3' end of the mature 18S rRNA (D-site). Accompanies the 20S pre-rRNA from the nucleus to the cytoplasm.</text>
</comment>
<name>A0A1D8NNM2_YARLL</name>
<proteinExistence type="inferred from homology"/>
<evidence type="ECO:0000313" key="14">
    <source>
        <dbReference type="Proteomes" id="UP000182444"/>
    </source>
</evidence>
<dbReference type="RefSeq" id="XP_505471.1">
    <property type="nucleotide sequence ID" value="XM_505471.1"/>
</dbReference>
<dbReference type="InterPro" id="IPR017117">
    <property type="entry name" value="Nob1_euk"/>
</dbReference>
<reference evidence="12 14" key="1">
    <citation type="journal article" date="2016" name="PLoS ONE">
        <title>Sequence Assembly of Yarrowia lipolytica Strain W29/CLIB89 Shows Transposable Element Diversity.</title>
        <authorList>
            <person name="Magnan C."/>
            <person name="Yu J."/>
            <person name="Chang I."/>
            <person name="Jahn E."/>
            <person name="Kanomata Y."/>
            <person name="Wu J."/>
            <person name="Zeller M."/>
            <person name="Oakes M."/>
            <person name="Baldi P."/>
            <person name="Sandmeyer S."/>
        </authorList>
    </citation>
    <scope>NUCLEOTIDE SEQUENCE [LARGE SCALE GENOMIC DNA]</scope>
    <source>
        <strain evidence="12">CLIB89</strain>
        <strain evidence="14">CLIB89(W29)</strain>
    </source>
</reference>
<reference evidence="13 15" key="2">
    <citation type="submission" date="2018-07" db="EMBL/GenBank/DDBJ databases">
        <title>Draft Genome Assemblies for Five Robust Yarrowia lipolytica Strains Exhibiting High Lipid Production and Pentose Sugar Utilization and Sugar Alcohol Secretion from Undetoxified Lignocellulosic Biomass Hydrolysates.</title>
        <authorList>
            <consortium name="DOE Joint Genome Institute"/>
            <person name="Walker C."/>
            <person name="Ryu S."/>
            <person name="Na H."/>
            <person name="Zane M."/>
            <person name="LaButti K."/>
            <person name="Lipzen A."/>
            <person name="Haridas S."/>
            <person name="Barry K."/>
            <person name="Grigoriev I.V."/>
            <person name="Quarterman J."/>
            <person name="Slininger P."/>
            <person name="Dien B."/>
            <person name="Trinh C.T."/>
        </authorList>
    </citation>
    <scope>NUCLEOTIDE SEQUENCE [LARGE SCALE GENOMIC DNA]</scope>
    <source>
        <strain evidence="13 15">YB392</strain>
    </source>
</reference>
<evidence type="ECO:0000256" key="6">
    <source>
        <dbReference type="ARBA" id="ARBA00023242"/>
    </source>
</evidence>
<evidence type="ECO:0000313" key="12">
    <source>
        <dbReference type="EMBL" id="AOW07244.1"/>
    </source>
</evidence>
<dbReference type="KEGG" id="yli:2908256"/>
<dbReference type="GO" id="GO:0005737">
    <property type="term" value="C:cytoplasm"/>
    <property type="evidence" value="ECO:0007669"/>
    <property type="project" value="EnsemblFungi"/>
</dbReference>
<dbReference type="EMBL" id="CP017558">
    <property type="protein sequence ID" value="AOW07244.1"/>
    <property type="molecule type" value="Genomic_DNA"/>
</dbReference>
<dbReference type="VEuPathDB" id="FungiDB:YALI0_F15829g"/>
<keyword evidence="6 7" id="KW-0539">Nucleus</keyword>
<dbReference type="GO" id="GO:0004521">
    <property type="term" value="F:RNA endonuclease activity"/>
    <property type="evidence" value="ECO:0007669"/>
    <property type="project" value="UniProtKB-UniRule"/>
</dbReference>
<dbReference type="GO" id="GO:0005730">
    <property type="term" value="C:nucleolus"/>
    <property type="evidence" value="ECO:0007669"/>
    <property type="project" value="UniProtKB-SubCell"/>
</dbReference>
<evidence type="ECO:0000256" key="5">
    <source>
        <dbReference type="ARBA" id="ARBA00022833"/>
    </source>
</evidence>
<evidence type="ECO:0000256" key="8">
    <source>
        <dbReference type="PIRSR" id="PIRSR037125-1"/>
    </source>
</evidence>
<evidence type="ECO:0000313" key="13">
    <source>
        <dbReference type="EMBL" id="RDW24529.1"/>
    </source>
</evidence>
<feature type="region of interest" description="Disordered" evidence="9">
    <location>
        <begin position="422"/>
        <end position="450"/>
    </location>
</feature>
<dbReference type="Pfam" id="PF08772">
    <property type="entry name" value="Zn_ribbon_NOB1"/>
    <property type="match status" value="1"/>
</dbReference>
<feature type="binding site" evidence="8">
    <location>
        <position position="301"/>
    </location>
    <ligand>
        <name>Zn(2+)</name>
        <dbReference type="ChEBI" id="CHEBI:29105"/>
    </ligand>
</feature>
<dbReference type="GO" id="GO:0070181">
    <property type="term" value="F:small ribosomal subunit rRNA binding"/>
    <property type="evidence" value="ECO:0007669"/>
    <property type="project" value="EnsemblFungi"/>
</dbReference>
<dbReference type="GeneID" id="2908256"/>
<evidence type="ECO:0000256" key="4">
    <source>
        <dbReference type="ARBA" id="ARBA00022801"/>
    </source>
</evidence>
<dbReference type="Proteomes" id="UP000256601">
    <property type="component" value="Unassembled WGS sequence"/>
</dbReference>
<evidence type="ECO:0000256" key="7">
    <source>
        <dbReference type="PIRNR" id="PIRNR037125"/>
    </source>
</evidence>
<dbReference type="Gene3D" id="3.40.50.1010">
    <property type="entry name" value="5'-nuclease"/>
    <property type="match status" value="1"/>
</dbReference>
<gene>
    <name evidence="13" type="ORF">B0I71DRAFT_134121</name>
    <name evidence="12" type="ORF">YALI1_F21315g</name>
</gene>
<evidence type="ECO:0000256" key="9">
    <source>
        <dbReference type="SAM" id="MobiDB-lite"/>
    </source>
</evidence>